<accession>A0A644YTX5</accession>
<gene>
    <name evidence="4" type="primary">kfoC_1</name>
    <name evidence="4" type="ORF">SDC9_77983</name>
</gene>
<feature type="domain" description="Galactosyltransferase C-terminal" evidence="3">
    <location>
        <begin position="167"/>
        <end position="233"/>
    </location>
</feature>
<dbReference type="Pfam" id="PF02709">
    <property type="entry name" value="Glyco_transf_7C"/>
    <property type="match status" value="1"/>
</dbReference>
<feature type="domain" description="Glycosyltransferase 2-like" evidence="2">
    <location>
        <begin position="7"/>
        <end position="125"/>
    </location>
</feature>
<protein>
    <submittedName>
        <fullName evidence="4">Chondroitin synthase</fullName>
    </submittedName>
</protein>
<evidence type="ECO:0000259" key="2">
    <source>
        <dbReference type="Pfam" id="PF00535"/>
    </source>
</evidence>
<dbReference type="GO" id="GO:0016740">
    <property type="term" value="F:transferase activity"/>
    <property type="evidence" value="ECO:0007669"/>
    <property type="project" value="UniProtKB-KW"/>
</dbReference>
<dbReference type="AlphaFoldDB" id="A0A644YTX5"/>
<dbReference type="PANTHER" id="PTHR43685:SF3">
    <property type="entry name" value="SLR2126 PROTEIN"/>
    <property type="match status" value="1"/>
</dbReference>
<evidence type="ECO:0000256" key="1">
    <source>
        <dbReference type="ARBA" id="ARBA00022679"/>
    </source>
</evidence>
<dbReference type="InterPro" id="IPR029044">
    <property type="entry name" value="Nucleotide-diphossugar_trans"/>
</dbReference>
<dbReference type="SUPFAM" id="SSF53448">
    <property type="entry name" value="Nucleotide-diphospho-sugar transferases"/>
    <property type="match status" value="1"/>
</dbReference>
<sequence length="269" mass="31724">MTQMKVSLIISTYNRPDALLICLASIKNQSLKPDEVIIGDDGSTPETKKLIDEFKKDFFIPIYHIWQEDQGFRLAKMRNKCVAQASGEYIIEVDGDVFFHRHFIRDHIALSREGCYVKGVRVNLGKKLTESICTSKRVLNIYPWSFGIEKKRENGFYFKRLALFLAPRYRKNVSQGLGCNMSFWKSDYIKINGYDEYFEGWGGEDDDFANRLLRSGCKKRYMKFAGIVYHLWHEEKFMQNKERNKNYLNQNNKEQTIWCDHGVDQYLEK</sequence>
<name>A0A644YTX5_9ZZZZ</name>
<dbReference type="EMBL" id="VSSQ01006070">
    <property type="protein sequence ID" value="MPM31428.1"/>
    <property type="molecule type" value="Genomic_DNA"/>
</dbReference>
<dbReference type="Gene3D" id="3.90.550.10">
    <property type="entry name" value="Spore Coat Polysaccharide Biosynthesis Protein SpsA, Chain A"/>
    <property type="match status" value="1"/>
</dbReference>
<dbReference type="InterPro" id="IPR001173">
    <property type="entry name" value="Glyco_trans_2-like"/>
</dbReference>
<dbReference type="Pfam" id="PF00535">
    <property type="entry name" value="Glycos_transf_2"/>
    <property type="match status" value="1"/>
</dbReference>
<proteinExistence type="predicted"/>
<dbReference type="CDD" id="cd06420">
    <property type="entry name" value="GT2_Chondriotin_Pol_N"/>
    <property type="match status" value="1"/>
</dbReference>
<dbReference type="InterPro" id="IPR050834">
    <property type="entry name" value="Glycosyltransf_2"/>
</dbReference>
<evidence type="ECO:0000313" key="4">
    <source>
        <dbReference type="EMBL" id="MPM31428.1"/>
    </source>
</evidence>
<dbReference type="InterPro" id="IPR027791">
    <property type="entry name" value="Galactosyl_T_C"/>
</dbReference>
<dbReference type="PANTHER" id="PTHR43685">
    <property type="entry name" value="GLYCOSYLTRANSFERASE"/>
    <property type="match status" value="1"/>
</dbReference>
<evidence type="ECO:0000259" key="3">
    <source>
        <dbReference type="Pfam" id="PF02709"/>
    </source>
</evidence>
<organism evidence="4">
    <name type="scientific">bioreactor metagenome</name>
    <dbReference type="NCBI Taxonomy" id="1076179"/>
    <lineage>
        <taxon>unclassified sequences</taxon>
        <taxon>metagenomes</taxon>
        <taxon>ecological metagenomes</taxon>
    </lineage>
</organism>
<keyword evidence="1" id="KW-0808">Transferase</keyword>
<comment type="caution">
    <text evidence="4">The sequence shown here is derived from an EMBL/GenBank/DDBJ whole genome shotgun (WGS) entry which is preliminary data.</text>
</comment>
<reference evidence="4" key="1">
    <citation type="submission" date="2019-08" db="EMBL/GenBank/DDBJ databases">
        <authorList>
            <person name="Kucharzyk K."/>
            <person name="Murdoch R.W."/>
            <person name="Higgins S."/>
            <person name="Loffler F."/>
        </authorList>
    </citation>
    <scope>NUCLEOTIDE SEQUENCE</scope>
</reference>